<dbReference type="KEGG" id="nae:BHE16_03980"/>
<name>A0A1L2ZQK7_9MICC</name>
<dbReference type="Pfam" id="PF11248">
    <property type="entry name" value="DUF3046"/>
    <property type="match status" value="1"/>
</dbReference>
<dbReference type="EMBL" id="CP018135">
    <property type="protein sequence ID" value="APF41705.1"/>
    <property type="molecule type" value="Genomic_DNA"/>
</dbReference>
<dbReference type="Proteomes" id="UP000183530">
    <property type="component" value="Chromosome"/>
</dbReference>
<accession>A0A1L2ZQK7</accession>
<dbReference type="AlphaFoldDB" id="A0A1L2ZQK7"/>
<proteinExistence type="predicted"/>
<dbReference type="STRING" id="556325.BHE16_03980"/>
<gene>
    <name evidence="1" type="ORF">BHE16_03980</name>
</gene>
<reference evidence="1 2" key="1">
    <citation type="submission" date="2016-11" db="EMBL/GenBank/DDBJ databases">
        <title>Genome sequencing of Zhihengliuella aestuarii B18 antagonistic to Plasmodiophora brassicae.</title>
        <authorList>
            <person name="Luo Y."/>
        </authorList>
    </citation>
    <scope>NUCLEOTIDE SEQUENCE [LARGE SCALE GENOMIC DNA]</scope>
    <source>
        <strain evidence="1 2">B18</strain>
    </source>
</reference>
<keyword evidence="2" id="KW-1185">Reference proteome</keyword>
<dbReference type="OrthoDB" id="3215033at2"/>
<protein>
    <submittedName>
        <fullName evidence="1">Histidine kinase</fullName>
    </submittedName>
</protein>
<dbReference type="GO" id="GO:0016301">
    <property type="term" value="F:kinase activity"/>
    <property type="evidence" value="ECO:0007669"/>
    <property type="project" value="UniProtKB-KW"/>
</dbReference>
<sequence length="81" mass="8825">MRISNFWTLMEDEFGSGYAYVLANQLALTSLGGRTVNEALADHFEPREVWGAVCDAQDVPAERRLGKDVAPASGRDPVIDG</sequence>
<evidence type="ECO:0000313" key="2">
    <source>
        <dbReference type="Proteomes" id="UP000183530"/>
    </source>
</evidence>
<organism evidence="1 2">
    <name type="scientific">Neomicrococcus aestuarii</name>
    <dbReference type="NCBI Taxonomy" id="556325"/>
    <lineage>
        <taxon>Bacteria</taxon>
        <taxon>Bacillati</taxon>
        <taxon>Actinomycetota</taxon>
        <taxon>Actinomycetes</taxon>
        <taxon>Micrococcales</taxon>
        <taxon>Micrococcaceae</taxon>
        <taxon>Neomicrococcus</taxon>
    </lineage>
</organism>
<dbReference type="InterPro" id="IPR021408">
    <property type="entry name" value="DUF3046"/>
</dbReference>
<keyword evidence="1" id="KW-0808">Transferase</keyword>
<evidence type="ECO:0000313" key="1">
    <source>
        <dbReference type="EMBL" id="APF41705.1"/>
    </source>
</evidence>
<keyword evidence="1" id="KW-0418">Kinase</keyword>
<dbReference type="RefSeq" id="WP_071895167.1">
    <property type="nucleotide sequence ID" value="NZ_CP018135.1"/>
</dbReference>